<dbReference type="PRINTS" id="PR00033">
    <property type="entry name" value="HTHASNC"/>
</dbReference>
<accession>A0A6C7E8S5</accession>
<dbReference type="SUPFAM" id="SSF46785">
    <property type="entry name" value="Winged helix' DNA-binding domain"/>
    <property type="match status" value="1"/>
</dbReference>
<evidence type="ECO:0000256" key="1">
    <source>
        <dbReference type="ARBA" id="ARBA00023015"/>
    </source>
</evidence>
<dbReference type="EMBL" id="AP012057">
    <property type="protein sequence ID" value="BAN00998.1"/>
    <property type="molecule type" value="Genomic_DNA"/>
</dbReference>
<feature type="domain" description="HTH asnC-type" evidence="4">
    <location>
        <begin position="1"/>
        <end position="62"/>
    </location>
</feature>
<proteinExistence type="predicted"/>
<dbReference type="Pfam" id="PF13404">
    <property type="entry name" value="HTH_AsnC-type"/>
    <property type="match status" value="1"/>
</dbReference>
<dbReference type="Gene3D" id="1.10.10.10">
    <property type="entry name" value="Winged helix-like DNA-binding domain superfamily/Winged helix DNA-binding domain"/>
    <property type="match status" value="1"/>
</dbReference>
<evidence type="ECO:0000256" key="2">
    <source>
        <dbReference type="ARBA" id="ARBA00023125"/>
    </source>
</evidence>
<evidence type="ECO:0000256" key="3">
    <source>
        <dbReference type="ARBA" id="ARBA00023163"/>
    </source>
</evidence>
<dbReference type="PANTHER" id="PTHR30154:SF17">
    <property type="entry name" value="DNA-BINDING TRANSCRIPTIONAL ACTIVATOR DECR"/>
    <property type="match status" value="1"/>
</dbReference>
<dbReference type="InterPro" id="IPR000485">
    <property type="entry name" value="AsnC-type_HTH_dom"/>
</dbReference>
<keyword evidence="6" id="KW-1185">Reference proteome</keyword>
<dbReference type="InterPro" id="IPR019888">
    <property type="entry name" value="Tscrpt_reg_AsnC-like"/>
</dbReference>
<dbReference type="GO" id="GO:0043565">
    <property type="term" value="F:sequence-specific DNA binding"/>
    <property type="evidence" value="ECO:0007669"/>
    <property type="project" value="InterPro"/>
</dbReference>
<keyword evidence="2" id="KW-0238">DNA-binding</keyword>
<dbReference type="Gene3D" id="3.30.70.920">
    <property type="match status" value="1"/>
</dbReference>
<dbReference type="PANTHER" id="PTHR30154">
    <property type="entry name" value="LEUCINE-RESPONSIVE REGULATORY PROTEIN"/>
    <property type="match status" value="1"/>
</dbReference>
<dbReference type="PROSITE" id="PS00519">
    <property type="entry name" value="HTH_ASNC_1"/>
    <property type="match status" value="1"/>
</dbReference>
<dbReference type="InterPro" id="IPR036390">
    <property type="entry name" value="WH_DNA-bd_sf"/>
</dbReference>
<dbReference type="InterPro" id="IPR019887">
    <property type="entry name" value="Tscrpt_reg_AsnC/Lrp_C"/>
</dbReference>
<keyword evidence="3" id="KW-0804">Transcription</keyword>
<gene>
    <name evidence="5" type="ORF">YM304_06840</name>
</gene>
<dbReference type="InterPro" id="IPR036388">
    <property type="entry name" value="WH-like_DNA-bd_sf"/>
</dbReference>
<dbReference type="RefSeq" id="WP_015440246.1">
    <property type="nucleotide sequence ID" value="NC_020520.1"/>
</dbReference>
<dbReference type="PROSITE" id="PS50956">
    <property type="entry name" value="HTH_ASNC_2"/>
    <property type="match status" value="1"/>
</dbReference>
<evidence type="ECO:0000313" key="5">
    <source>
        <dbReference type="EMBL" id="BAN00998.1"/>
    </source>
</evidence>
<dbReference type="GO" id="GO:0043200">
    <property type="term" value="P:response to amino acid"/>
    <property type="evidence" value="ECO:0007669"/>
    <property type="project" value="TreeGrafter"/>
</dbReference>
<dbReference type="KEGG" id="aym:YM304_06840"/>
<evidence type="ECO:0000259" key="4">
    <source>
        <dbReference type="PROSITE" id="PS50956"/>
    </source>
</evidence>
<dbReference type="Proteomes" id="UP000011863">
    <property type="component" value="Chromosome"/>
</dbReference>
<evidence type="ECO:0000313" key="6">
    <source>
        <dbReference type="Proteomes" id="UP000011863"/>
    </source>
</evidence>
<organism evidence="5 6">
    <name type="scientific">Ilumatobacter coccineus (strain NBRC 103263 / KCTC 29153 / YM16-304)</name>
    <dbReference type="NCBI Taxonomy" id="1313172"/>
    <lineage>
        <taxon>Bacteria</taxon>
        <taxon>Bacillati</taxon>
        <taxon>Actinomycetota</taxon>
        <taxon>Acidimicrobiia</taxon>
        <taxon>Acidimicrobiales</taxon>
        <taxon>Ilumatobacteraceae</taxon>
        <taxon>Ilumatobacter</taxon>
    </lineage>
</organism>
<dbReference type="SMART" id="SM00344">
    <property type="entry name" value="HTH_ASNC"/>
    <property type="match status" value="1"/>
</dbReference>
<dbReference type="InterPro" id="IPR019885">
    <property type="entry name" value="Tscrpt_reg_HTH_AsnC-type_CS"/>
</dbReference>
<protein>
    <submittedName>
        <fullName evidence="5">Putative AsnC family transcriptional regulator</fullName>
    </submittedName>
</protein>
<dbReference type="InterPro" id="IPR011008">
    <property type="entry name" value="Dimeric_a/b-barrel"/>
</dbReference>
<dbReference type="CDD" id="cd00090">
    <property type="entry name" value="HTH_ARSR"/>
    <property type="match status" value="1"/>
</dbReference>
<dbReference type="GO" id="GO:0005829">
    <property type="term" value="C:cytosol"/>
    <property type="evidence" value="ECO:0007669"/>
    <property type="project" value="TreeGrafter"/>
</dbReference>
<dbReference type="InterPro" id="IPR011991">
    <property type="entry name" value="ArsR-like_HTH"/>
</dbReference>
<reference evidence="5 6" key="1">
    <citation type="journal article" date="2013" name="Int. J. Syst. Evol. Microbiol.">
        <title>Ilumatobacter nonamiense sp. nov. and Ilumatobacter coccineum sp. nov., isolated from seashore sand.</title>
        <authorList>
            <person name="Matsumoto A."/>
            <person name="Kasai H."/>
            <person name="Matsuo Y."/>
            <person name="Shizuri Y."/>
            <person name="Ichikawa N."/>
            <person name="Fujita N."/>
            <person name="Omura S."/>
            <person name="Takahashi Y."/>
        </authorList>
    </citation>
    <scope>NUCLEOTIDE SEQUENCE [LARGE SCALE GENOMIC DNA]</scope>
    <source>
        <strain evidence="6">NBRC 103263 / KCTC 29153 / YM16-304</strain>
    </source>
</reference>
<name>A0A6C7E8S5_ILUCY</name>
<sequence length="154" mass="17624">MDEVDREIVRLLQIDGSLTARELGEQVGLTSTPCWRRVKALEDDGTIERRVALINPSSVNLGVTALVNIRTNDHSPEWLERFRDAIALFPEIVEAYRTSGDIDYTLKVLVPSIEAYDHFYKRLIAAIDLYDVRSIFAMEELKRTTELPLDYLTP</sequence>
<keyword evidence="1" id="KW-0805">Transcription regulation</keyword>
<dbReference type="AlphaFoldDB" id="A0A6C7E8S5"/>
<dbReference type="Pfam" id="PF01037">
    <property type="entry name" value="AsnC_trans_reg"/>
    <property type="match status" value="1"/>
</dbReference>
<dbReference type="OrthoDB" id="166264at2"/>
<dbReference type="SUPFAM" id="SSF54909">
    <property type="entry name" value="Dimeric alpha+beta barrel"/>
    <property type="match status" value="1"/>
</dbReference>